<accession>A0A081CN22</accession>
<feature type="compositionally biased region" description="Basic and acidic residues" evidence="1">
    <location>
        <begin position="407"/>
        <end position="419"/>
    </location>
</feature>
<feature type="region of interest" description="Disordered" evidence="1">
    <location>
        <begin position="472"/>
        <end position="535"/>
    </location>
</feature>
<feature type="compositionally biased region" description="Low complexity" evidence="1">
    <location>
        <begin position="361"/>
        <end position="370"/>
    </location>
</feature>
<name>A0A081CN22_PSEA2</name>
<gene>
    <name evidence="2" type="ORF">PAN0_036d6301</name>
</gene>
<reference evidence="2" key="1">
    <citation type="submission" date="2014-07" db="EMBL/GenBank/DDBJ databases">
        <title>Draft genome sequence of the yeast Pseudozyma antarctica JCM 10317 known as a producer of lipase B which used in a wide range of industrial applications.</title>
        <authorList>
            <person name="Morita T."/>
            <person name="Saika A."/>
            <person name="Koike H."/>
        </authorList>
    </citation>
    <scope>NUCLEOTIDE SEQUENCE</scope>
    <source>
        <strain evidence="2">JCM 10317</strain>
    </source>
</reference>
<feature type="compositionally biased region" description="Basic and acidic residues" evidence="1">
    <location>
        <begin position="388"/>
        <end position="397"/>
    </location>
</feature>
<proteinExistence type="predicted"/>
<protein>
    <submittedName>
        <fullName evidence="2">Uncharacterized protein</fullName>
    </submittedName>
</protein>
<feature type="compositionally biased region" description="Basic and acidic residues" evidence="1">
    <location>
        <begin position="474"/>
        <end position="484"/>
    </location>
</feature>
<dbReference type="GeneID" id="26307116"/>
<organism evidence="2">
    <name type="scientific">Pseudozyma antarctica</name>
    <name type="common">Yeast</name>
    <name type="synonym">Candida antarctica</name>
    <dbReference type="NCBI Taxonomy" id="84753"/>
    <lineage>
        <taxon>Eukaryota</taxon>
        <taxon>Fungi</taxon>
        <taxon>Dikarya</taxon>
        <taxon>Basidiomycota</taxon>
        <taxon>Ustilaginomycotina</taxon>
        <taxon>Ustilaginomycetes</taxon>
        <taxon>Ustilaginales</taxon>
        <taxon>Ustilaginaceae</taxon>
        <taxon>Moesziomyces</taxon>
    </lineage>
</organism>
<feature type="compositionally biased region" description="Basic and acidic residues" evidence="1">
    <location>
        <begin position="190"/>
        <end position="201"/>
    </location>
</feature>
<evidence type="ECO:0000313" key="3">
    <source>
        <dbReference type="Proteomes" id="UP000053758"/>
    </source>
</evidence>
<dbReference type="AlphaFoldDB" id="A0A081CN22"/>
<feature type="region of interest" description="Disordered" evidence="1">
    <location>
        <begin position="50"/>
        <end position="75"/>
    </location>
</feature>
<feature type="region of interest" description="Disordered" evidence="1">
    <location>
        <begin position="354"/>
        <end position="460"/>
    </location>
</feature>
<sequence>MLPDPSNDAMRRIAVTASEESSSKASDATLSCIIMSEWSHSLGYSAADIFPDTDSEGEGEGGLSTAADGRVSAPTVADDEEKVDFIETPFTIAARNALFRKARQGAFPVHETAQPISSHDKGKSRALDAVEVHHSHASELTRASDVQAPAHRLGCRQEPIEVIVVSSDSEPEEELPRGSRARHAGANEAEPEHSGAEHGSEAELGSESILDQLFEENYEFYDRLDREVPRGPAKSPACSSAHMDTLMTDGSTTYDTLSWAPTEPAYYHTPSGYPACDPVPLHYPCPHTSEGYAYQYAPVQWQQPPVQPTNHHNGYGCVEPQTVGYYYEPHLHNHRYGPSPMAGQTPWQPEVCRPQSMQTPSQMQHGMHSSHSPDAHARTHQRKTPRQIQEDKAKADIVLKALRGSSRHPDRASSSRHEEGEEWSTLQATRTRPDGTLSLTAAMRRPIPPTRLAPSSRGGSRLALPLYRTVGSSAEERRRAENLLDRPPSIAQTGRKRKEPGASPVAVAPRTKRLFQPAPLPPSTSSRASKDRDRR</sequence>
<dbReference type="EMBL" id="DF830103">
    <property type="protein sequence ID" value="GAK68068.1"/>
    <property type="molecule type" value="Genomic_DNA"/>
</dbReference>
<dbReference type="RefSeq" id="XP_014653734.1">
    <property type="nucleotide sequence ID" value="XM_014798248.1"/>
</dbReference>
<dbReference type="HOGENOM" id="CLU_502671_0_0_1"/>
<evidence type="ECO:0000313" key="2">
    <source>
        <dbReference type="EMBL" id="GAK68068.1"/>
    </source>
</evidence>
<keyword evidence="3" id="KW-1185">Reference proteome</keyword>
<feature type="region of interest" description="Disordered" evidence="1">
    <location>
        <begin position="166"/>
        <end position="203"/>
    </location>
</feature>
<evidence type="ECO:0000256" key="1">
    <source>
        <dbReference type="SAM" id="MobiDB-lite"/>
    </source>
</evidence>
<dbReference type="Proteomes" id="UP000053758">
    <property type="component" value="Unassembled WGS sequence"/>
</dbReference>